<organism evidence="12 13">
    <name type="scientific">Ascobolus immersus RN42</name>
    <dbReference type="NCBI Taxonomy" id="1160509"/>
    <lineage>
        <taxon>Eukaryota</taxon>
        <taxon>Fungi</taxon>
        <taxon>Dikarya</taxon>
        <taxon>Ascomycota</taxon>
        <taxon>Pezizomycotina</taxon>
        <taxon>Pezizomycetes</taxon>
        <taxon>Pezizales</taxon>
        <taxon>Ascobolaceae</taxon>
        <taxon>Ascobolus</taxon>
    </lineage>
</organism>
<dbReference type="OrthoDB" id="21204at2759"/>
<dbReference type="InterPro" id="IPR001841">
    <property type="entry name" value="Znf_RING"/>
</dbReference>
<dbReference type="AlphaFoldDB" id="A0A3N4HKW2"/>
<keyword evidence="6 10" id="KW-1133">Transmembrane helix</keyword>
<evidence type="ECO:0000256" key="3">
    <source>
        <dbReference type="ARBA" id="ARBA00022723"/>
    </source>
</evidence>
<dbReference type="CDD" id="cd16454">
    <property type="entry name" value="RING-H2_PA-TM-RING"/>
    <property type="match status" value="1"/>
</dbReference>
<evidence type="ECO:0000256" key="7">
    <source>
        <dbReference type="ARBA" id="ARBA00023136"/>
    </source>
</evidence>
<keyword evidence="3" id="KW-0479">Metal-binding</keyword>
<feature type="compositionally biased region" description="Polar residues" evidence="9">
    <location>
        <begin position="358"/>
        <end position="375"/>
    </location>
</feature>
<comment type="subcellular location">
    <subcellularLocation>
        <location evidence="1">Membrane</location>
    </subcellularLocation>
</comment>
<sequence>MTKVKTGSKQAGKRSSVEGRWTLEVSKNQDVTTMVWDTALQITKTTVIIPQISADDPTEREKLSTTDRFDVVPGDPYTLTLSTQLRTLKRYDQSTDKHLSALLYVPALDDSLSSSDCLRLGRLPPNSSSITHDTHGYRIDAIALFPFVSAECTEKFLRSTKEDGMSTVAALMYPLLDGQVIDNQEIDDDVPGFRMAYGEYNVGVYAVNASIGMGLMEEVIRFSKPIGQIKGLEGVGGKEEDYLGVNLAIALQTKNPIPGLWIFILIVLAILLMIVGSVSLVMHILQYRRRQEVIRALLEGDAGSSSYPAGISLPKEVLKLFPITSYAEVAQEQETTAELAPLPSGSTDDGSSREASLDLSNRRSPPPRITTSTGPVQYAPPSPPLPPTPTTLPAKPHFSQTHHLRSASSTTTSSASSSSSLSHHHHIPPKPPLPPGPQNPHQPSCAICLDDFTALTLIRLLPCRHYFHPPCIDNFLLNSSCVCPVCKHNLLPSDYVSKLKQRGMVEELRAVVTEAANNRGGGHNGRWTEGRVVQALFPGLGRGGGGFGRRREGGLEGGIGMLEQGRAGAEGGEEGSGWRWRLRKVVRGSGPMS</sequence>
<feature type="compositionally biased region" description="Low complexity" evidence="9">
    <location>
        <begin position="406"/>
        <end position="421"/>
    </location>
</feature>
<dbReference type="SMART" id="SM00184">
    <property type="entry name" value="RING"/>
    <property type="match status" value="1"/>
</dbReference>
<dbReference type="STRING" id="1160509.A0A3N4HKW2"/>
<feature type="region of interest" description="Disordered" evidence="9">
    <location>
        <begin position="332"/>
        <end position="441"/>
    </location>
</feature>
<evidence type="ECO:0000313" key="12">
    <source>
        <dbReference type="EMBL" id="RPA72530.1"/>
    </source>
</evidence>
<keyword evidence="13" id="KW-1185">Reference proteome</keyword>
<feature type="transmembrane region" description="Helical" evidence="10">
    <location>
        <begin position="260"/>
        <end position="285"/>
    </location>
</feature>
<dbReference type="PANTHER" id="PTHR46539:SF1">
    <property type="entry name" value="E3 UBIQUITIN-PROTEIN LIGASE ATL42"/>
    <property type="match status" value="1"/>
</dbReference>
<dbReference type="GO" id="GO:0008270">
    <property type="term" value="F:zinc ion binding"/>
    <property type="evidence" value="ECO:0007669"/>
    <property type="project" value="UniProtKB-KW"/>
</dbReference>
<keyword evidence="5" id="KW-0862">Zinc</keyword>
<keyword evidence="4 8" id="KW-0863">Zinc-finger</keyword>
<protein>
    <recommendedName>
        <fullName evidence="11">RING-type domain-containing protein</fullName>
    </recommendedName>
</protein>
<gene>
    <name evidence="12" type="ORF">BJ508DRAFT_367212</name>
</gene>
<dbReference type="Proteomes" id="UP000275078">
    <property type="component" value="Unassembled WGS sequence"/>
</dbReference>
<keyword evidence="2 10" id="KW-0812">Transmembrane</keyword>
<keyword evidence="7 10" id="KW-0472">Membrane</keyword>
<evidence type="ECO:0000256" key="6">
    <source>
        <dbReference type="ARBA" id="ARBA00022989"/>
    </source>
</evidence>
<feature type="domain" description="RING-type" evidence="11">
    <location>
        <begin position="445"/>
        <end position="487"/>
    </location>
</feature>
<evidence type="ECO:0000256" key="4">
    <source>
        <dbReference type="ARBA" id="ARBA00022771"/>
    </source>
</evidence>
<dbReference type="PANTHER" id="PTHR46539">
    <property type="entry name" value="E3 UBIQUITIN-PROTEIN LIGASE ATL42"/>
    <property type="match status" value="1"/>
</dbReference>
<accession>A0A3N4HKW2</accession>
<dbReference type="Pfam" id="PF13639">
    <property type="entry name" value="zf-RING_2"/>
    <property type="match status" value="1"/>
</dbReference>
<dbReference type="InterPro" id="IPR013083">
    <property type="entry name" value="Znf_RING/FYVE/PHD"/>
</dbReference>
<dbReference type="PROSITE" id="PS50089">
    <property type="entry name" value="ZF_RING_2"/>
    <property type="match status" value="1"/>
</dbReference>
<feature type="compositionally biased region" description="Pro residues" evidence="9">
    <location>
        <begin position="378"/>
        <end position="390"/>
    </location>
</feature>
<evidence type="ECO:0000256" key="10">
    <source>
        <dbReference type="SAM" id="Phobius"/>
    </source>
</evidence>
<evidence type="ECO:0000256" key="5">
    <source>
        <dbReference type="ARBA" id="ARBA00022833"/>
    </source>
</evidence>
<evidence type="ECO:0000256" key="9">
    <source>
        <dbReference type="SAM" id="MobiDB-lite"/>
    </source>
</evidence>
<dbReference type="SUPFAM" id="SSF57850">
    <property type="entry name" value="RING/U-box"/>
    <property type="match status" value="1"/>
</dbReference>
<proteinExistence type="predicted"/>
<evidence type="ECO:0000259" key="11">
    <source>
        <dbReference type="PROSITE" id="PS50089"/>
    </source>
</evidence>
<dbReference type="Gene3D" id="3.30.40.10">
    <property type="entry name" value="Zinc/RING finger domain, C3HC4 (zinc finger)"/>
    <property type="match status" value="1"/>
</dbReference>
<name>A0A3N4HKW2_ASCIM</name>
<evidence type="ECO:0000256" key="8">
    <source>
        <dbReference type="PROSITE-ProRule" id="PRU00175"/>
    </source>
</evidence>
<dbReference type="EMBL" id="ML119858">
    <property type="protein sequence ID" value="RPA72530.1"/>
    <property type="molecule type" value="Genomic_DNA"/>
</dbReference>
<dbReference type="GO" id="GO:0016020">
    <property type="term" value="C:membrane"/>
    <property type="evidence" value="ECO:0007669"/>
    <property type="project" value="UniProtKB-SubCell"/>
</dbReference>
<evidence type="ECO:0000313" key="13">
    <source>
        <dbReference type="Proteomes" id="UP000275078"/>
    </source>
</evidence>
<evidence type="ECO:0000256" key="1">
    <source>
        <dbReference type="ARBA" id="ARBA00004370"/>
    </source>
</evidence>
<feature type="compositionally biased region" description="Pro residues" evidence="9">
    <location>
        <begin position="429"/>
        <end position="440"/>
    </location>
</feature>
<evidence type="ECO:0000256" key="2">
    <source>
        <dbReference type="ARBA" id="ARBA00022692"/>
    </source>
</evidence>
<reference evidence="12 13" key="1">
    <citation type="journal article" date="2018" name="Nat. Ecol. Evol.">
        <title>Pezizomycetes genomes reveal the molecular basis of ectomycorrhizal truffle lifestyle.</title>
        <authorList>
            <person name="Murat C."/>
            <person name="Payen T."/>
            <person name="Noel B."/>
            <person name="Kuo A."/>
            <person name="Morin E."/>
            <person name="Chen J."/>
            <person name="Kohler A."/>
            <person name="Krizsan K."/>
            <person name="Balestrini R."/>
            <person name="Da Silva C."/>
            <person name="Montanini B."/>
            <person name="Hainaut M."/>
            <person name="Levati E."/>
            <person name="Barry K.W."/>
            <person name="Belfiori B."/>
            <person name="Cichocki N."/>
            <person name="Clum A."/>
            <person name="Dockter R.B."/>
            <person name="Fauchery L."/>
            <person name="Guy J."/>
            <person name="Iotti M."/>
            <person name="Le Tacon F."/>
            <person name="Lindquist E.A."/>
            <person name="Lipzen A."/>
            <person name="Malagnac F."/>
            <person name="Mello A."/>
            <person name="Molinier V."/>
            <person name="Miyauchi S."/>
            <person name="Poulain J."/>
            <person name="Riccioni C."/>
            <person name="Rubini A."/>
            <person name="Sitrit Y."/>
            <person name="Splivallo R."/>
            <person name="Traeger S."/>
            <person name="Wang M."/>
            <person name="Zifcakova L."/>
            <person name="Wipf D."/>
            <person name="Zambonelli A."/>
            <person name="Paolocci F."/>
            <person name="Nowrousian M."/>
            <person name="Ottonello S."/>
            <person name="Baldrian P."/>
            <person name="Spatafora J.W."/>
            <person name="Henrissat B."/>
            <person name="Nagy L.G."/>
            <person name="Aury J.M."/>
            <person name="Wincker P."/>
            <person name="Grigoriev I.V."/>
            <person name="Bonfante P."/>
            <person name="Martin F.M."/>
        </authorList>
    </citation>
    <scope>NUCLEOTIDE SEQUENCE [LARGE SCALE GENOMIC DNA]</scope>
    <source>
        <strain evidence="12 13">RN42</strain>
    </source>
</reference>